<dbReference type="InterPro" id="IPR029787">
    <property type="entry name" value="Nucleotide_cyclase"/>
</dbReference>
<proteinExistence type="predicted"/>
<dbReference type="InterPro" id="IPR035919">
    <property type="entry name" value="EAL_sf"/>
</dbReference>
<accession>A0A953J8V4</accession>
<feature type="domain" description="PAS" evidence="2">
    <location>
        <begin position="138"/>
        <end position="182"/>
    </location>
</feature>
<evidence type="ECO:0000259" key="5">
    <source>
        <dbReference type="PROSITE" id="PS50887"/>
    </source>
</evidence>
<dbReference type="Pfam" id="PF00989">
    <property type="entry name" value="PAS"/>
    <property type="match status" value="1"/>
</dbReference>
<comment type="caution">
    <text evidence="6">The sequence shown here is derived from an EMBL/GenBank/DDBJ whole genome shotgun (WGS) entry which is preliminary data.</text>
</comment>
<dbReference type="EMBL" id="JAIOIV010000010">
    <property type="protein sequence ID" value="MBZ0154685.1"/>
    <property type="molecule type" value="Genomic_DNA"/>
</dbReference>
<dbReference type="Pfam" id="PF00563">
    <property type="entry name" value="EAL"/>
    <property type="match status" value="1"/>
</dbReference>
<dbReference type="InterPro" id="IPR001633">
    <property type="entry name" value="EAL_dom"/>
</dbReference>
<reference evidence="6" key="1">
    <citation type="journal article" date="2021" name="bioRxiv">
        <title>Unraveling nitrogen, sulfur and carbon metabolic pathways and microbial community transcriptional responses to substrate deprivation and toxicity stresses in a bioreactor mimicking anoxic brackish coastal sediment conditions.</title>
        <authorList>
            <person name="Martins P.D."/>
            <person name="Echeveste M.J."/>
            <person name="Arshad A."/>
            <person name="Kurth J."/>
            <person name="Ouboter H."/>
            <person name="Jetten M.S.M."/>
            <person name="Welte C.U."/>
        </authorList>
    </citation>
    <scope>NUCLEOTIDE SEQUENCE</scope>
    <source>
        <strain evidence="6">MAG_39</strain>
    </source>
</reference>
<dbReference type="SMART" id="SM00052">
    <property type="entry name" value="EAL"/>
    <property type="match status" value="1"/>
</dbReference>
<name>A0A953J8V4_9BACT</name>
<feature type="coiled-coil region" evidence="1">
    <location>
        <begin position="254"/>
        <end position="285"/>
    </location>
</feature>
<evidence type="ECO:0000256" key="1">
    <source>
        <dbReference type="SAM" id="Coils"/>
    </source>
</evidence>
<dbReference type="GO" id="GO:0003824">
    <property type="term" value="F:catalytic activity"/>
    <property type="evidence" value="ECO:0007669"/>
    <property type="project" value="UniProtKB-ARBA"/>
</dbReference>
<dbReference type="Gene3D" id="3.20.20.450">
    <property type="entry name" value="EAL domain"/>
    <property type="match status" value="1"/>
</dbReference>
<dbReference type="NCBIfam" id="TIGR00229">
    <property type="entry name" value="sensory_box"/>
    <property type="match status" value="3"/>
</dbReference>
<reference evidence="6" key="2">
    <citation type="submission" date="2021-08" db="EMBL/GenBank/DDBJ databases">
        <authorList>
            <person name="Dalcin Martins P."/>
        </authorList>
    </citation>
    <scope>NUCLEOTIDE SEQUENCE</scope>
    <source>
        <strain evidence="6">MAG_39</strain>
    </source>
</reference>
<dbReference type="Proteomes" id="UP000705867">
    <property type="component" value="Unassembled WGS sequence"/>
</dbReference>
<organism evidence="6 7">
    <name type="scientific">Candidatus Nitrobium versatile</name>
    <dbReference type="NCBI Taxonomy" id="2884831"/>
    <lineage>
        <taxon>Bacteria</taxon>
        <taxon>Pseudomonadati</taxon>
        <taxon>Nitrospirota</taxon>
        <taxon>Nitrospiria</taxon>
        <taxon>Nitrospirales</taxon>
        <taxon>Nitrospiraceae</taxon>
        <taxon>Candidatus Nitrobium</taxon>
    </lineage>
</organism>
<feature type="domain" description="EAL" evidence="4">
    <location>
        <begin position="696"/>
        <end position="950"/>
    </location>
</feature>
<dbReference type="InterPro" id="IPR043128">
    <property type="entry name" value="Rev_trsase/Diguanyl_cyclase"/>
</dbReference>
<dbReference type="SUPFAM" id="SSF55785">
    <property type="entry name" value="PYP-like sensor domain (PAS domain)"/>
    <property type="match status" value="3"/>
</dbReference>
<feature type="domain" description="PAS" evidence="2">
    <location>
        <begin position="282"/>
        <end position="352"/>
    </location>
</feature>
<dbReference type="InterPro" id="IPR000014">
    <property type="entry name" value="PAS"/>
</dbReference>
<dbReference type="PROSITE" id="PS50113">
    <property type="entry name" value="PAC"/>
    <property type="match status" value="2"/>
</dbReference>
<dbReference type="InterPro" id="IPR013767">
    <property type="entry name" value="PAS_fold"/>
</dbReference>
<dbReference type="SMART" id="SM00091">
    <property type="entry name" value="PAS"/>
    <property type="match status" value="4"/>
</dbReference>
<dbReference type="Gene3D" id="3.30.70.270">
    <property type="match status" value="1"/>
</dbReference>
<dbReference type="CDD" id="cd01948">
    <property type="entry name" value="EAL"/>
    <property type="match status" value="1"/>
</dbReference>
<dbReference type="Pfam" id="PF08448">
    <property type="entry name" value="PAS_4"/>
    <property type="match status" value="2"/>
</dbReference>
<dbReference type="SMART" id="SM00267">
    <property type="entry name" value="GGDEF"/>
    <property type="match status" value="1"/>
</dbReference>
<dbReference type="SUPFAM" id="SSF55073">
    <property type="entry name" value="Nucleotide cyclase"/>
    <property type="match status" value="1"/>
</dbReference>
<dbReference type="PROSITE" id="PS50883">
    <property type="entry name" value="EAL"/>
    <property type="match status" value="1"/>
</dbReference>
<feature type="domain" description="PAC" evidence="3">
    <location>
        <begin position="212"/>
        <end position="263"/>
    </location>
</feature>
<dbReference type="InterPro" id="IPR013656">
    <property type="entry name" value="PAS_4"/>
</dbReference>
<evidence type="ECO:0000259" key="4">
    <source>
        <dbReference type="PROSITE" id="PS50883"/>
    </source>
</evidence>
<dbReference type="NCBIfam" id="TIGR00254">
    <property type="entry name" value="GGDEF"/>
    <property type="match status" value="1"/>
</dbReference>
<feature type="domain" description="PAC" evidence="3">
    <location>
        <begin position="467"/>
        <end position="522"/>
    </location>
</feature>
<dbReference type="CDD" id="cd00130">
    <property type="entry name" value="PAS"/>
    <property type="match status" value="3"/>
</dbReference>
<dbReference type="Pfam" id="PF00990">
    <property type="entry name" value="GGDEF"/>
    <property type="match status" value="1"/>
</dbReference>
<dbReference type="SUPFAM" id="SSF141868">
    <property type="entry name" value="EAL domain-like"/>
    <property type="match status" value="1"/>
</dbReference>
<feature type="domain" description="PAS" evidence="2">
    <location>
        <begin position="399"/>
        <end position="469"/>
    </location>
</feature>
<dbReference type="InterPro" id="IPR000700">
    <property type="entry name" value="PAS-assoc_C"/>
</dbReference>
<evidence type="ECO:0000259" key="3">
    <source>
        <dbReference type="PROSITE" id="PS50113"/>
    </source>
</evidence>
<feature type="domain" description="GGDEF" evidence="5">
    <location>
        <begin position="554"/>
        <end position="687"/>
    </location>
</feature>
<dbReference type="CDD" id="cd01949">
    <property type="entry name" value="GGDEF"/>
    <property type="match status" value="1"/>
</dbReference>
<dbReference type="PANTHER" id="PTHR44757">
    <property type="entry name" value="DIGUANYLATE CYCLASE DGCP"/>
    <property type="match status" value="1"/>
</dbReference>
<dbReference type="InterPro" id="IPR035965">
    <property type="entry name" value="PAS-like_dom_sf"/>
</dbReference>
<keyword evidence="1" id="KW-0175">Coiled coil</keyword>
<protein>
    <submittedName>
        <fullName evidence="6">EAL domain-containing protein</fullName>
    </submittedName>
</protein>
<dbReference type="AlphaFoldDB" id="A0A953J8V4"/>
<evidence type="ECO:0000313" key="6">
    <source>
        <dbReference type="EMBL" id="MBZ0154685.1"/>
    </source>
</evidence>
<dbReference type="InterPro" id="IPR000160">
    <property type="entry name" value="GGDEF_dom"/>
</dbReference>
<evidence type="ECO:0000259" key="2">
    <source>
        <dbReference type="PROSITE" id="PS50112"/>
    </source>
</evidence>
<evidence type="ECO:0000313" key="7">
    <source>
        <dbReference type="Proteomes" id="UP000705867"/>
    </source>
</evidence>
<dbReference type="Gene3D" id="3.30.450.20">
    <property type="entry name" value="PAS domain"/>
    <property type="match status" value="3"/>
</dbReference>
<dbReference type="GO" id="GO:0006355">
    <property type="term" value="P:regulation of DNA-templated transcription"/>
    <property type="evidence" value="ECO:0007669"/>
    <property type="project" value="InterPro"/>
</dbReference>
<sequence length="950" mass="108483">MEELESLQQRIRYLTECETRCKGIRQQIRHLASFPQLNPNPILELDSSGKITYCNSATSEILKALGHAGEGALFLPGDFGEILEALRKGKRGLYYREVAIGNLVFGDHIYLVPQLDTIRIYAYDISRYKEAQRALAESKENLRTILDNVHEAIFIHGLDGTILDVNKKMLEMYGVTREKALGLSIKDDYSAPGSPVEVLPLLWERIIAGESRLFEWKARRPRDGSTFDAEVFLRKITLRHRDVILAAVRDITERKNAEEMLRKAHDELEARVRERTAELAASNERLRSVLSSITDAYFSIDSRGRIAELNAAAERLFGHPAHRFLGKRIEEACPEAEGSELYRQCRAAMEERRPAHFEGLLPASGLWVEMHMYPGEGRFDVYFRDITGRKRDEAALRESERSKQLIMDSVPALIAYVDRDQRYRFVNRQYAAYHHRPALEILGRHIREVLGEARYHAIEEHLKAALKGEKVSYERAVSHEEKERYLQVEYVPHRGEDGSIVGIFAFMHDITETKRAEEFMRHQASHDLLTGLPNRALFLDHLTLELAQSHRTRRILAVLFLDLDRFKEVNDTLGHNAGDQLLREVAGRLKACLRESDTVARIGGDEFNILLTDIERVESVAVTVRKIISVFRKPFFIKGRNLSVTASIGVSLYPDDGSNAEVLIRNADTAMYHAKERGRNNYRFYNPDMSARDAERTLIEKDLRHMMERGEWVLYYQPQIEISTRRIISAEALLRWKHPERGLLVPAQFLPQTEETGLITPLGETVLRTACAQNRKWQDAGYPPLRITVNLSARQFRQPDIAETVEKILHDTCLSPEFLELEIAESAAMQSIEYTAETLNKLSATGVRVSLDDFGTGCSSLRNLKKLPLRKIKIDKTLIEELTRDPDYRTIVSAVITMAHSLSLDVAAEGVETDEQLSFLASSRCDEAQGYLFNRPLPPESFEQLLALHK</sequence>
<dbReference type="InterPro" id="IPR052155">
    <property type="entry name" value="Biofilm_reg_signaling"/>
</dbReference>
<gene>
    <name evidence="6" type="ORF">K8I29_00535</name>
</gene>
<dbReference type="FunFam" id="3.30.70.270:FF:000001">
    <property type="entry name" value="Diguanylate cyclase domain protein"/>
    <property type="match status" value="1"/>
</dbReference>
<dbReference type="PANTHER" id="PTHR44757:SF2">
    <property type="entry name" value="BIOFILM ARCHITECTURE MAINTENANCE PROTEIN MBAA"/>
    <property type="match status" value="1"/>
</dbReference>
<dbReference type="PROSITE" id="PS50887">
    <property type="entry name" value="GGDEF"/>
    <property type="match status" value="1"/>
</dbReference>
<dbReference type="PROSITE" id="PS50112">
    <property type="entry name" value="PAS"/>
    <property type="match status" value="3"/>
</dbReference>